<feature type="compositionally biased region" description="Polar residues" evidence="1">
    <location>
        <begin position="113"/>
        <end position="125"/>
    </location>
</feature>
<name>A0AAV3P3U2_LITER</name>
<organism evidence="2 3">
    <name type="scientific">Lithospermum erythrorhizon</name>
    <name type="common">Purple gromwell</name>
    <name type="synonym">Lithospermum officinale var. erythrorhizon</name>
    <dbReference type="NCBI Taxonomy" id="34254"/>
    <lineage>
        <taxon>Eukaryota</taxon>
        <taxon>Viridiplantae</taxon>
        <taxon>Streptophyta</taxon>
        <taxon>Embryophyta</taxon>
        <taxon>Tracheophyta</taxon>
        <taxon>Spermatophyta</taxon>
        <taxon>Magnoliopsida</taxon>
        <taxon>eudicotyledons</taxon>
        <taxon>Gunneridae</taxon>
        <taxon>Pentapetalae</taxon>
        <taxon>asterids</taxon>
        <taxon>lamiids</taxon>
        <taxon>Boraginales</taxon>
        <taxon>Boraginaceae</taxon>
        <taxon>Boraginoideae</taxon>
        <taxon>Lithospermeae</taxon>
        <taxon>Lithospermum</taxon>
    </lineage>
</organism>
<reference evidence="2 3" key="1">
    <citation type="submission" date="2024-01" db="EMBL/GenBank/DDBJ databases">
        <title>The complete chloroplast genome sequence of Lithospermum erythrorhizon: insights into the phylogenetic relationship among Boraginaceae species and the maternal lineages of purple gromwells.</title>
        <authorList>
            <person name="Okada T."/>
            <person name="Watanabe K."/>
        </authorList>
    </citation>
    <scope>NUCLEOTIDE SEQUENCE [LARGE SCALE GENOMIC DNA]</scope>
</reference>
<protein>
    <submittedName>
        <fullName evidence="2">Uncharacterized protein</fullName>
    </submittedName>
</protein>
<evidence type="ECO:0000256" key="1">
    <source>
        <dbReference type="SAM" id="MobiDB-lite"/>
    </source>
</evidence>
<dbReference type="Proteomes" id="UP001454036">
    <property type="component" value="Unassembled WGS sequence"/>
</dbReference>
<evidence type="ECO:0000313" key="2">
    <source>
        <dbReference type="EMBL" id="GAA0144687.1"/>
    </source>
</evidence>
<accession>A0AAV3P3U2</accession>
<gene>
    <name evidence="2" type="ORF">LIER_05069</name>
</gene>
<keyword evidence="3" id="KW-1185">Reference proteome</keyword>
<comment type="caution">
    <text evidence="2">The sequence shown here is derived from an EMBL/GenBank/DDBJ whole genome shotgun (WGS) entry which is preliminary data.</text>
</comment>
<feature type="region of interest" description="Disordered" evidence="1">
    <location>
        <begin position="89"/>
        <end position="125"/>
    </location>
</feature>
<sequence length="125" mass="14305">MNTQELILDLLISSEFESSLGRLLCSDILFSFQELLICCHTQLICLPRILTRKTSQGTCQRTRGWLMSRKQRFYGGLYARGDRGSFRITPGRPYRITPKEEEEEIASPRGEDSPNQQDCSLGSQE</sequence>
<dbReference type="EMBL" id="BAABME010000680">
    <property type="protein sequence ID" value="GAA0144687.1"/>
    <property type="molecule type" value="Genomic_DNA"/>
</dbReference>
<dbReference type="AlphaFoldDB" id="A0AAV3P3U2"/>
<proteinExistence type="predicted"/>
<evidence type="ECO:0000313" key="3">
    <source>
        <dbReference type="Proteomes" id="UP001454036"/>
    </source>
</evidence>